<reference evidence="5" key="1">
    <citation type="journal article" date="2020" name="mSystems">
        <title>Genome- and Community-Level Interaction Insights into Carbon Utilization and Element Cycling Functions of Hydrothermarchaeota in Hydrothermal Sediment.</title>
        <authorList>
            <person name="Zhou Z."/>
            <person name="Liu Y."/>
            <person name="Xu W."/>
            <person name="Pan J."/>
            <person name="Luo Z.H."/>
            <person name="Li M."/>
        </authorList>
    </citation>
    <scope>NUCLEOTIDE SEQUENCE [LARGE SCALE GENOMIC DNA]</scope>
    <source>
        <strain evidence="5">SpSt-1259</strain>
    </source>
</reference>
<dbReference type="Pfam" id="PF00149">
    <property type="entry name" value="Metallophos"/>
    <property type="match status" value="1"/>
</dbReference>
<dbReference type="Gene3D" id="3.60.21.10">
    <property type="match status" value="1"/>
</dbReference>
<gene>
    <name evidence="5" type="ORF">ENO36_03080</name>
</gene>
<proteinExistence type="predicted"/>
<evidence type="ECO:0000256" key="3">
    <source>
        <dbReference type="ARBA" id="ARBA00022839"/>
    </source>
</evidence>
<evidence type="ECO:0000256" key="2">
    <source>
        <dbReference type="ARBA" id="ARBA00022801"/>
    </source>
</evidence>
<dbReference type="InterPro" id="IPR004843">
    <property type="entry name" value="Calcineurin-like_PHP"/>
</dbReference>
<keyword evidence="2" id="KW-0378">Hydrolase</keyword>
<dbReference type="InterPro" id="IPR041796">
    <property type="entry name" value="Mre11_N"/>
</dbReference>
<evidence type="ECO:0000313" key="5">
    <source>
        <dbReference type="EMBL" id="HEU97822.1"/>
    </source>
</evidence>
<dbReference type="InterPro" id="IPR050535">
    <property type="entry name" value="DNA_Repair-Maintenance_Comp"/>
</dbReference>
<dbReference type="CDD" id="cd00840">
    <property type="entry name" value="MPP_Mre11_N"/>
    <property type="match status" value="1"/>
</dbReference>
<accession>A0A7C2UJI4</accession>
<keyword evidence="3 5" id="KW-0269">Exonuclease</keyword>
<feature type="domain" description="Calcineurin-like phosphoesterase" evidence="4">
    <location>
        <begin position="25"/>
        <end position="223"/>
    </location>
</feature>
<keyword evidence="1" id="KW-0540">Nuclease</keyword>
<dbReference type="EMBL" id="DSFE01000068">
    <property type="protein sequence ID" value="HEU97822.1"/>
    <property type="molecule type" value="Genomic_DNA"/>
</dbReference>
<dbReference type="Proteomes" id="UP000885664">
    <property type="component" value="Unassembled WGS sequence"/>
</dbReference>
<comment type="caution">
    <text evidence="5">The sequence shown here is derived from an EMBL/GenBank/DDBJ whole genome shotgun (WGS) entry which is preliminary data.</text>
</comment>
<protein>
    <submittedName>
        <fullName evidence="5">DNA repair exonuclease</fullName>
    </submittedName>
</protein>
<dbReference type="AlphaFoldDB" id="A0A7C2UJI4"/>
<dbReference type="PANTHER" id="PTHR30337:SF0">
    <property type="entry name" value="NUCLEASE SBCCD SUBUNIT D"/>
    <property type="match status" value="1"/>
</dbReference>
<dbReference type="InterPro" id="IPR029052">
    <property type="entry name" value="Metallo-depent_PP-like"/>
</dbReference>
<organism evidence="5">
    <name type="scientific">Fervidicoccus fontis</name>
    <dbReference type="NCBI Taxonomy" id="683846"/>
    <lineage>
        <taxon>Archaea</taxon>
        <taxon>Thermoproteota</taxon>
        <taxon>Thermoprotei</taxon>
        <taxon>Fervidicoccales</taxon>
        <taxon>Fervidicoccaceae</taxon>
        <taxon>Fervidicoccus</taxon>
    </lineage>
</organism>
<dbReference type="SUPFAM" id="SSF56300">
    <property type="entry name" value="Metallo-dependent phosphatases"/>
    <property type="match status" value="1"/>
</dbReference>
<sequence>MFLYFFSESQSEVFILNAVSPLVLIAHAADTHLGRWSTKPEREERDRDIEDAFKQMIDLIMMEHVKILIIAGDLFDRPRPSNSTLLFFRDSVREFLERGGKIILVNGEHDTPGVAEVPSTFLVSKYLNNVYHLKHFFLKDGPLSMEEDGKRLNFYGMGVVRGPKAIEHGKNIMKEIQSAVKNSSGKNVMVSHASVKEYFFKGEGYELESFPSGVHYYAMGHLHFRIIDDLKDGVIAYPGSLEILTIDEIEEWKRKGKGFYIVDMSADEPVVHQANLDVRPQEIFEISSEDEILGLSKEVESFISQFSSDRRPIVNIAMRGGDSLRRALQPRIERWQKAGAIISISFKRAEDSSLEFGPAKSGEWDEMKIVKSVVGEEQIAKLIIDLKNCLSSPEESNCEEIAREITARKDYWEKALKEWPKQKSIVKGGEKRQGLSKFMG</sequence>
<evidence type="ECO:0000256" key="1">
    <source>
        <dbReference type="ARBA" id="ARBA00022722"/>
    </source>
</evidence>
<name>A0A7C2UJI4_9CREN</name>
<dbReference type="GO" id="GO:0004527">
    <property type="term" value="F:exonuclease activity"/>
    <property type="evidence" value="ECO:0007669"/>
    <property type="project" value="UniProtKB-KW"/>
</dbReference>
<dbReference type="PANTHER" id="PTHR30337">
    <property type="entry name" value="COMPONENT OF ATP-DEPENDENT DSDNA EXONUCLEASE"/>
    <property type="match status" value="1"/>
</dbReference>
<evidence type="ECO:0000259" key="4">
    <source>
        <dbReference type="Pfam" id="PF00149"/>
    </source>
</evidence>